<reference evidence="2 3" key="1">
    <citation type="journal article" date="2018" name="BMC Genomics">
        <title>The genome of Naegleria lovaniensis, the basis for a comparative approach to unravel pathogenicity factors of the human pathogenic amoeba N. fowleri.</title>
        <authorList>
            <person name="Liechti N."/>
            <person name="Schurch N."/>
            <person name="Bruggmann R."/>
            <person name="Wittwer M."/>
        </authorList>
    </citation>
    <scope>NUCLEOTIDE SEQUENCE [LARGE SCALE GENOMIC DNA]</scope>
    <source>
        <strain evidence="2 3">ATCC 30569</strain>
    </source>
</reference>
<feature type="compositionally biased region" description="Basic and acidic residues" evidence="1">
    <location>
        <begin position="417"/>
        <end position="426"/>
    </location>
</feature>
<proteinExistence type="predicted"/>
<feature type="region of interest" description="Disordered" evidence="1">
    <location>
        <begin position="305"/>
        <end position="431"/>
    </location>
</feature>
<feature type="region of interest" description="Disordered" evidence="1">
    <location>
        <begin position="69"/>
        <end position="91"/>
    </location>
</feature>
<dbReference type="AlphaFoldDB" id="A0AA88KR22"/>
<feature type="compositionally biased region" description="Basic and acidic residues" evidence="1">
    <location>
        <begin position="354"/>
        <end position="366"/>
    </location>
</feature>
<accession>A0AA88KR22</accession>
<dbReference type="EMBL" id="PYSW02000014">
    <property type="protein sequence ID" value="KAG2386967.1"/>
    <property type="molecule type" value="Genomic_DNA"/>
</dbReference>
<sequence length="451" mass="50787">MQRHERKFTARRSNPYPADVILASAASSSTEFQETPSPTQERSSILSSFAKFFTNLIPTTWLSRKSVQSTRETTLNNESSRLDEEFTEQPQVDEEYVEQILKLYPQATPEEIRMASTCPSLWQIIHDAVESKKHNGNHSRIGNTDLGLSTNATVHSEFNNDIISIEDEQPSQLKSSSLGIENKTPTDVVRSMIKGTSSSNPSKRLLFPGSLNSQKKELLNPHIVRGNAKKDTTSSSKRSHESFQPQKSNVPSETDSKPTKRVKHLYPQGAKTYSETAKRILETLDQLSSPLIDVERVPPKPLAMRLSTVERTQSKLRKSTSQLDDEDIIPSSSMNDVVSTSKVESRKKYQAPVAEKKEVPKPEKPVKTTKFAPSVDEATPTKRKHIVRKDSTPYARKSKQAEPVEEEEEEEEETFEEATREKREKLSQVPPLANFLPQLPLLILPSTLLNP</sequence>
<dbReference type="RefSeq" id="XP_044550959.1">
    <property type="nucleotide sequence ID" value="XM_044691373.1"/>
</dbReference>
<dbReference type="GeneID" id="68094458"/>
<gene>
    <name evidence="2" type="ORF">C9374_002002</name>
</gene>
<feature type="compositionally biased region" description="Acidic residues" evidence="1">
    <location>
        <begin position="403"/>
        <end position="416"/>
    </location>
</feature>
<name>A0AA88KR22_NAELO</name>
<feature type="compositionally biased region" description="Polar residues" evidence="1">
    <location>
        <begin position="330"/>
        <end position="342"/>
    </location>
</feature>
<feature type="region of interest" description="Disordered" evidence="1">
    <location>
        <begin position="216"/>
        <end position="265"/>
    </location>
</feature>
<keyword evidence="3" id="KW-1185">Reference proteome</keyword>
<organism evidence="2 3">
    <name type="scientific">Naegleria lovaniensis</name>
    <name type="common">Amoeba</name>
    <dbReference type="NCBI Taxonomy" id="51637"/>
    <lineage>
        <taxon>Eukaryota</taxon>
        <taxon>Discoba</taxon>
        <taxon>Heterolobosea</taxon>
        <taxon>Tetramitia</taxon>
        <taxon>Eutetramitia</taxon>
        <taxon>Vahlkampfiidae</taxon>
        <taxon>Naegleria</taxon>
    </lineage>
</organism>
<dbReference type="Proteomes" id="UP000816034">
    <property type="component" value="Unassembled WGS sequence"/>
</dbReference>
<evidence type="ECO:0000256" key="1">
    <source>
        <dbReference type="SAM" id="MobiDB-lite"/>
    </source>
</evidence>
<comment type="caution">
    <text evidence="2">The sequence shown here is derived from an EMBL/GenBank/DDBJ whole genome shotgun (WGS) entry which is preliminary data.</text>
</comment>
<evidence type="ECO:0000313" key="3">
    <source>
        <dbReference type="Proteomes" id="UP000816034"/>
    </source>
</evidence>
<protein>
    <submittedName>
        <fullName evidence="2">Uncharacterized protein</fullName>
    </submittedName>
</protein>
<feature type="compositionally biased region" description="Polar residues" evidence="1">
    <location>
        <begin position="69"/>
        <end position="79"/>
    </location>
</feature>
<evidence type="ECO:0000313" key="2">
    <source>
        <dbReference type="EMBL" id="KAG2386967.1"/>
    </source>
</evidence>
<feature type="compositionally biased region" description="Polar residues" evidence="1">
    <location>
        <begin position="242"/>
        <end position="253"/>
    </location>
</feature>